<comment type="similarity">
    <text evidence="1">Belongs to the glycosyl hydrolase 5 (cellulase A) family.</text>
</comment>
<dbReference type="PANTHER" id="PTHR31308">
    <property type="match status" value="1"/>
</dbReference>
<dbReference type="GO" id="GO:0004553">
    <property type="term" value="F:hydrolase activity, hydrolyzing O-glycosyl compounds"/>
    <property type="evidence" value="ECO:0007669"/>
    <property type="project" value="UniProtKB-ARBA"/>
</dbReference>
<feature type="domain" description="Glycoside hydrolase family 5 C-terminal" evidence="4">
    <location>
        <begin position="128"/>
        <end position="208"/>
    </location>
</feature>
<evidence type="ECO:0000256" key="1">
    <source>
        <dbReference type="ARBA" id="ARBA00005641"/>
    </source>
</evidence>
<dbReference type="WBParaSite" id="SRDH1_87140.1">
    <property type="protein sequence ID" value="SRDH1_87140.1"/>
    <property type="gene ID" value="SRDH1_87140"/>
</dbReference>
<proteinExistence type="inferred from homology"/>
<dbReference type="Gene3D" id="2.60.40.1180">
    <property type="entry name" value="Golgi alpha-mannosidase II"/>
    <property type="match status" value="1"/>
</dbReference>
<dbReference type="AlphaFoldDB" id="A0AA85GEU0"/>
<accession>A0AA85GEU0</accession>
<evidence type="ECO:0000259" key="4">
    <source>
        <dbReference type="Pfam" id="PF18564"/>
    </source>
</evidence>
<reference evidence="5" key="1">
    <citation type="submission" date="2022-06" db="EMBL/GenBank/DDBJ databases">
        <authorList>
            <person name="Berger JAMES D."/>
            <person name="Berger JAMES D."/>
        </authorList>
    </citation>
    <scope>NUCLEOTIDE SEQUENCE [LARGE SCALE GENOMIC DNA]</scope>
</reference>
<dbReference type="PANTHER" id="PTHR31308:SF3">
    <property type="entry name" value="ENDOGLYCOCERAMIDASE"/>
    <property type="match status" value="1"/>
</dbReference>
<protein>
    <recommendedName>
        <fullName evidence="4">Glycoside hydrolase family 5 C-terminal domain-containing protein</fullName>
    </recommendedName>
</protein>
<dbReference type="InterPro" id="IPR041036">
    <property type="entry name" value="GH5_C"/>
</dbReference>
<dbReference type="GO" id="GO:1901136">
    <property type="term" value="P:carbohydrate derivative catabolic process"/>
    <property type="evidence" value="ECO:0007669"/>
    <property type="project" value="UniProtKB-ARBA"/>
</dbReference>
<dbReference type="Proteomes" id="UP000050792">
    <property type="component" value="Unassembled WGS sequence"/>
</dbReference>
<evidence type="ECO:0000313" key="5">
    <source>
        <dbReference type="Proteomes" id="UP000050792"/>
    </source>
</evidence>
<reference evidence="6" key="2">
    <citation type="submission" date="2023-11" db="UniProtKB">
        <authorList>
            <consortium name="WormBaseParasite"/>
        </authorList>
    </citation>
    <scope>IDENTIFICATION</scope>
</reference>
<evidence type="ECO:0000256" key="2">
    <source>
        <dbReference type="ARBA" id="ARBA00022801"/>
    </source>
</evidence>
<dbReference type="InterPro" id="IPR052066">
    <property type="entry name" value="Glycosphingolipid_Hydrolases"/>
</dbReference>
<keyword evidence="5" id="KW-1185">Reference proteome</keyword>
<dbReference type="SUPFAM" id="SSF51445">
    <property type="entry name" value="(Trans)glycosidases"/>
    <property type="match status" value="1"/>
</dbReference>
<dbReference type="InterPro" id="IPR013780">
    <property type="entry name" value="Glyco_hydro_b"/>
</dbReference>
<evidence type="ECO:0000313" key="6">
    <source>
        <dbReference type="WBParaSite" id="SRDH1_87140.1"/>
    </source>
</evidence>
<dbReference type="InterPro" id="IPR017853">
    <property type="entry name" value="GH"/>
</dbReference>
<dbReference type="GO" id="GO:0016042">
    <property type="term" value="P:lipid catabolic process"/>
    <property type="evidence" value="ECO:0007669"/>
    <property type="project" value="UniProtKB-ARBA"/>
</dbReference>
<name>A0AA85GEU0_9TREM</name>
<organism evidence="5 6">
    <name type="scientific">Schistosoma rodhaini</name>
    <dbReference type="NCBI Taxonomy" id="6188"/>
    <lineage>
        <taxon>Eukaryota</taxon>
        <taxon>Metazoa</taxon>
        <taxon>Spiralia</taxon>
        <taxon>Lophotrochozoa</taxon>
        <taxon>Platyhelminthes</taxon>
        <taxon>Trematoda</taxon>
        <taxon>Digenea</taxon>
        <taxon>Strigeidida</taxon>
        <taxon>Schistosomatoidea</taxon>
        <taxon>Schistosomatidae</taxon>
        <taxon>Schistosoma</taxon>
    </lineage>
</organism>
<evidence type="ECO:0000256" key="3">
    <source>
        <dbReference type="ARBA" id="ARBA00023295"/>
    </source>
</evidence>
<sequence length="231" mass="26684">MQRVPGLLQDEMARKKSVLSYHYYCWLLESTPATEHMPSWKQYLCDQLLLNYTFKNVRSIVQSTGGGRFLTEFGLCLPDGNPESINTVECNAVLNAADRNFESWTYWDGYELFSNLNVENISLKSFSRTYPQSTAGQPVQLRFDVDSGVFYYAFVPTQKNCTNVNSTLLVAEIFVPMSIHYPHGVKTRFIPEQLYYKVYENNTNLIFVYMPCTLIKTNIELIEITIMPNQN</sequence>
<keyword evidence="2" id="KW-0378">Hydrolase</keyword>
<dbReference type="Gene3D" id="3.20.20.80">
    <property type="entry name" value="Glycosidases"/>
    <property type="match status" value="1"/>
</dbReference>
<keyword evidence="3" id="KW-0326">Glycosidase</keyword>
<dbReference type="Pfam" id="PF18564">
    <property type="entry name" value="Glyco_hydro_5_C"/>
    <property type="match status" value="1"/>
</dbReference>